<gene>
    <name evidence="9" type="ORF">XM53_22000</name>
</gene>
<proteinExistence type="inferred from homology"/>
<evidence type="ECO:0000259" key="7">
    <source>
        <dbReference type="Pfam" id="PF02770"/>
    </source>
</evidence>
<evidence type="ECO:0000256" key="3">
    <source>
        <dbReference type="ARBA" id="ARBA00022630"/>
    </source>
</evidence>
<dbReference type="InterPro" id="IPR046373">
    <property type="entry name" value="Acyl-CoA_Oxase/DH_mid-dom_sf"/>
</dbReference>
<dbReference type="OrthoDB" id="9802447at2"/>
<dbReference type="Gene3D" id="2.40.110.10">
    <property type="entry name" value="Butyryl-CoA Dehydrogenase, subunit A, domain 2"/>
    <property type="match status" value="1"/>
</dbReference>
<dbReference type="PANTHER" id="PTHR43884">
    <property type="entry name" value="ACYL-COA DEHYDROGENASE"/>
    <property type="match status" value="1"/>
</dbReference>
<comment type="caution">
    <text evidence="9">The sequence shown here is derived from an EMBL/GenBank/DDBJ whole genome shotgun (WGS) entry which is preliminary data.</text>
</comment>
<dbReference type="AlphaFoldDB" id="A0A0T5NN26"/>
<organism evidence="9 10">
    <name type="scientific">Roseovarius atlanticus</name>
    <dbReference type="NCBI Taxonomy" id="1641875"/>
    <lineage>
        <taxon>Bacteria</taxon>
        <taxon>Pseudomonadati</taxon>
        <taxon>Pseudomonadota</taxon>
        <taxon>Alphaproteobacteria</taxon>
        <taxon>Rhodobacterales</taxon>
        <taxon>Roseobacteraceae</taxon>
        <taxon>Roseovarius</taxon>
    </lineage>
</organism>
<evidence type="ECO:0000256" key="1">
    <source>
        <dbReference type="ARBA" id="ARBA00001974"/>
    </source>
</evidence>
<dbReference type="Gene3D" id="1.10.540.10">
    <property type="entry name" value="Acyl-CoA dehydrogenase/oxidase, N-terminal domain"/>
    <property type="match status" value="1"/>
</dbReference>
<dbReference type="InterPro" id="IPR009100">
    <property type="entry name" value="AcylCoA_DH/oxidase_NM_dom_sf"/>
</dbReference>
<dbReference type="InterPro" id="IPR013786">
    <property type="entry name" value="AcylCoA_DH/ox_N"/>
</dbReference>
<feature type="domain" description="Acyl-CoA dehydrogenase/oxidase N-terminal" evidence="8">
    <location>
        <begin position="13"/>
        <end position="112"/>
    </location>
</feature>
<feature type="domain" description="Acyl-CoA oxidase/dehydrogenase middle" evidence="7">
    <location>
        <begin position="125"/>
        <end position="219"/>
    </location>
</feature>
<keyword evidence="10" id="KW-1185">Reference proteome</keyword>
<dbReference type="STRING" id="1641875.XM53_22000"/>
<comment type="similarity">
    <text evidence="2 5">Belongs to the acyl-CoA dehydrogenase family.</text>
</comment>
<evidence type="ECO:0000256" key="4">
    <source>
        <dbReference type="ARBA" id="ARBA00022827"/>
    </source>
</evidence>
<keyword evidence="4 5" id="KW-0274">FAD</keyword>
<evidence type="ECO:0000259" key="6">
    <source>
        <dbReference type="Pfam" id="PF00441"/>
    </source>
</evidence>
<reference evidence="9 10" key="1">
    <citation type="submission" date="2015-04" db="EMBL/GenBank/DDBJ databases">
        <title>The draft genome sequence of Roseovarius sp.R12b.</title>
        <authorList>
            <person name="Li G."/>
            <person name="Lai Q."/>
            <person name="Shao Z."/>
            <person name="Yan P."/>
        </authorList>
    </citation>
    <scope>NUCLEOTIDE SEQUENCE [LARGE SCALE GENOMIC DNA]</scope>
    <source>
        <strain evidence="9 10">R12B</strain>
    </source>
</reference>
<dbReference type="Pfam" id="PF00441">
    <property type="entry name" value="Acyl-CoA_dh_1"/>
    <property type="match status" value="1"/>
</dbReference>
<evidence type="ECO:0000256" key="5">
    <source>
        <dbReference type="RuleBase" id="RU362125"/>
    </source>
</evidence>
<accession>A0A0T5NN26</accession>
<dbReference type="SUPFAM" id="SSF47203">
    <property type="entry name" value="Acyl-CoA dehydrogenase C-terminal domain-like"/>
    <property type="match status" value="1"/>
</dbReference>
<dbReference type="InterPro" id="IPR006091">
    <property type="entry name" value="Acyl-CoA_Oxase/DH_mid-dom"/>
</dbReference>
<dbReference type="InterPro" id="IPR036250">
    <property type="entry name" value="AcylCo_DH-like_C"/>
</dbReference>
<dbReference type="EMBL" id="LAXJ01000040">
    <property type="protein sequence ID" value="KRS10259.1"/>
    <property type="molecule type" value="Genomic_DNA"/>
</dbReference>
<comment type="cofactor">
    <cofactor evidence="1 5">
        <name>FAD</name>
        <dbReference type="ChEBI" id="CHEBI:57692"/>
    </cofactor>
</comment>
<dbReference type="GO" id="GO:0050660">
    <property type="term" value="F:flavin adenine dinucleotide binding"/>
    <property type="evidence" value="ECO:0007669"/>
    <property type="project" value="InterPro"/>
</dbReference>
<dbReference type="Gene3D" id="1.20.140.10">
    <property type="entry name" value="Butyryl-CoA Dehydrogenase, subunit A, domain 3"/>
    <property type="match status" value="1"/>
</dbReference>
<evidence type="ECO:0000313" key="9">
    <source>
        <dbReference type="EMBL" id="KRS10259.1"/>
    </source>
</evidence>
<evidence type="ECO:0000259" key="8">
    <source>
        <dbReference type="Pfam" id="PF02771"/>
    </source>
</evidence>
<name>A0A0T5NN26_9RHOB</name>
<dbReference type="InterPro" id="IPR037069">
    <property type="entry name" value="AcylCoA_DH/ox_N_sf"/>
</dbReference>
<keyword evidence="3 5" id="KW-0285">Flavoprotein</keyword>
<dbReference type="GO" id="GO:0003995">
    <property type="term" value="F:acyl-CoA dehydrogenase activity"/>
    <property type="evidence" value="ECO:0007669"/>
    <property type="project" value="TreeGrafter"/>
</dbReference>
<dbReference type="PANTHER" id="PTHR43884:SF12">
    <property type="entry name" value="ISOVALERYL-COA DEHYDROGENASE, MITOCHONDRIAL-RELATED"/>
    <property type="match status" value="1"/>
</dbReference>
<dbReference type="InterPro" id="IPR009075">
    <property type="entry name" value="AcylCo_DH/oxidase_C"/>
</dbReference>
<protein>
    <recommendedName>
        <fullName evidence="11">Acyl-CoA dehydrogenase</fullName>
    </recommendedName>
</protein>
<evidence type="ECO:0000256" key="2">
    <source>
        <dbReference type="ARBA" id="ARBA00009347"/>
    </source>
</evidence>
<evidence type="ECO:0008006" key="11">
    <source>
        <dbReference type="Google" id="ProtNLM"/>
    </source>
</evidence>
<sequence length="384" mass="42016">MTEERRRPAETVDRVMFRDTCRRFAEREIAPIWEEADRESQFSRAFFVAAANAGLIGIAAPAEVGGAGLGVHEEAICIEECARINPGLPNALIIQGVAGGILHDFGTAEQKELARASIEGDKILAIAVTEPDAGNDVQNVKTAARRDGDDWKLDGIKSFITLAGEADVLVLLAQTDPARGRDGMSFFAVDRRSPGVEVSRIPTYANRPAPTYRVHLNNVRVPEARRVPAGFRQIMMGFNRERILVSARWSGHMQHAQDWALDYARTRHQFGRPIGANQSIAFKLAQNQTDIEAARLLTYQAADRWDSGCPIADLIQQVSCAKLFVTQAVVRVTQSALHIGGGWGLTEELPVMRMALDALVAPVTVGSFEIQLRAIAKQLGLPCD</sequence>
<dbReference type="PATRIC" id="fig|1641875.4.peg.3540"/>
<keyword evidence="5" id="KW-0560">Oxidoreductase</keyword>
<dbReference type="RefSeq" id="WP_057796941.1">
    <property type="nucleotide sequence ID" value="NZ_LAXJ01000040.1"/>
</dbReference>
<dbReference type="SUPFAM" id="SSF56645">
    <property type="entry name" value="Acyl-CoA dehydrogenase NM domain-like"/>
    <property type="match status" value="1"/>
</dbReference>
<dbReference type="Pfam" id="PF02771">
    <property type="entry name" value="Acyl-CoA_dh_N"/>
    <property type="match status" value="1"/>
</dbReference>
<feature type="domain" description="Acyl-CoA dehydrogenase/oxidase C-terminal" evidence="6">
    <location>
        <begin position="230"/>
        <end position="379"/>
    </location>
</feature>
<evidence type="ECO:0000313" key="10">
    <source>
        <dbReference type="Proteomes" id="UP000051295"/>
    </source>
</evidence>
<dbReference type="Proteomes" id="UP000051295">
    <property type="component" value="Unassembled WGS sequence"/>
</dbReference>
<dbReference type="Pfam" id="PF02770">
    <property type="entry name" value="Acyl-CoA_dh_M"/>
    <property type="match status" value="1"/>
</dbReference>